<accession>A0AAE3W6A7</accession>
<reference evidence="3 4" key="1">
    <citation type="submission" date="2023-07" db="EMBL/GenBank/DDBJ databases">
        <title>Sequencing the genomes of 1000 actinobacteria strains.</title>
        <authorList>
            <person name="Klenk H.-P."/>
        </authorList>
    </citation>
    <scope>NUCLEOTIDE SEQUENCE [LARGE SCALE GENOMIC DNA]</scope>
    <source>
        <strain evidence="3 4">DSM 44709</strain>
    </source>
</reference>
<dbReference type="CDD" id="cd01949">
    <property type="entry name" value="GGDEF"/>
    <property type="match status" value="1"/>
</dbReference>
<dbReference type="NCBIfam" id="TIGR00254">
    <property type="entry name" value="GGDEF"/>
    <property type="match status" value="1"/>
</dbReference>
<evidence type="ECO:0000313" key="3">
    <source>
        <dbReference type="EMBL" id="MDQ0370301.1"/>
    </source>
</evidence>
<dbReference type="RefSeq" id="WP_307246160.1">
    <property type="nucleotide sequence ID" value="NZ_JAUSUZ010000001.1"/>
</dbReference>
<evidence type="ECO:0000256" key="1">
    <source>
        <dbReference type="SAM" id="Coils"/>
    </source>
</evidence>
<name>A0AAE3W6A7_9ACTN</name>
<organism evidence="3 4">
    <name type="scientific">Catenuloplanes indicus</name>
    <dbReference type="NCBI Taxonomy" id="137267"/>
    <lineage>
        <taxon>Bacteria</taxon>
        <taxon>Bacillati</taxon>
        <taxon>Actinomycetota</taxon>
        <taxon>Actinomycetes</taxon>
        <taxon>Micromonosporales</taxon>
        <taxon>Micromonosporaceae</taxon>
        <taxon>Catenuloplanes</taxon>
    </lineage>
</organism>
<dbReference type="GO" id="GO:0005886">
    <property type="term" value="C:plasma membrane"/>
    <property type="evidence" value="ECO:0007669"/>
    <property type="project" value="TreeGrafter"/>
</dbReference>
<sequence>MSTSGVTEADRRPASLYDEAEAARQRGDYRAGVTLARRAAEFSAERGDVAGQASALRLAANQLLRVGEQEAAITACTQAAGLFESIGDERGICETLTVQAIPFNDLGLHEEALDALDRARRIAQRLDDRALLYWVHNRTGVVHAAMGDLAASNECLRHALAVVDPGDDEARFCVLNNLGDNAVFRIPQLRELGREAEAEELLEIALGHVRTALELAQAANHPYRQSIVLDNYGMLMAHRGDYGEAFTLVENSRMIALAHGYRSLESAALQHQAQIRLLRGDCAIAVLGLLEALERVTEAKEKPMTMAIHLQLSQAYERIGDFKAALAHYRSYHALEREAHNDVAAVRARMMVHLFELDNARLEADNARLESELHRMRSAELEQQALTDALTGLANRRAADQRLPEMAALADATGRPFCLAIADVDHFKLVNDRYGHAAGDDVLRRIGALLREHVRGIDLVARLGGEEFLIAFEGVDLPEAAHLAEKLRLVVANHDWSALQPGLAVTVSIGVAEHDHGDPALLLPRADARLYAAKRAGRNRVTAAD</sequence>
<dbReference type="PROSITE" id="PS50887">
    <property type="entry name" value="GGDEF"/>
    <property type="match status" value="1"/>
</dbReference>
<dbReference type="SMART" id="SM00267">
    <property type="entry name" value="GGDEF"/>
    <property type="match status" value="1"/>
</dbReference>
<feature type="domain" description="GGDEF" evidence="2">
    <location>
        <begin position="415"/>
        <end position="545"/>
    </location>
</feature>
<dbReference type="SUPFAM" id="SSF48452">
    <property type="entry name" value="TPR-like"/>
    <property type="match status" value="2"/>
</dbReference>
<feature type="coiled-coil region" evidence="1">
    <location>
        <begin position="352"/>
        <end position="384"/>
    </location>
</feature>
<dbReference type="AlphaFoldDB" id="A0AAE3W6A7"/>
<dbReference type="InterPro" id="IPR029787">
    <property type="entry name" value="Nucleotide_cyclase"/>
</dbReference>
<dbReference type="InterPro" id="IPR050469">
    <property type="entry name" value="Diguanylate_Cyclase"/>
</dbReference>
<protein>
    <submittedName>
        <fullName evidence="3">Diguanylate cyclase (GGDEF)-like protein</fullName>
    </submittedName>
</protein>
<dbReference type="InterPro" id="IPR011990">
    <property type="entry name" value="TPR-like_helical_dom_sf"/>
</dbReference>
<evidence type="ECO:0000313" key="4">
    <source>
        <dbReference type="Proteomes" id="UP001240236"/>
    </source>
</evidence>
<dbReference type="Gene3D" id="1.25.40.10">
    <property type="entry name" value="Tetratricopeptide repeat domain"/>
    <property type="match status" value="2"/>
</dbReference>
<dbReference type="Pfam" id="PF00990">
    <property type="entry name" value="GGDEF"/>
    <property type="match status" value="1"/>
</dbReference>
<proteinExistence type="predicted"/>
<comment type="caution">
    <text evidence="3">The sequence shown here is derived from an EMBL/GenBank/DDBJ whole genome shotgun (WGS) entry which is preliminary data.</text>
</comment>
<keyword evidence="1" id="KW-0175">Coiled coil</keyword>
<dbReference type="GO" id="GO:0043709">
    <property type="term" value="P:cell adhesion involved in single-species biofilm formation"/>
    <property type="evidence" value="ECO:0007669"/>
    <property type="project" value="TreeGrafter"/>
</dbReference>
<dbReference type="FunFam" id="3.30.70.270:FF:000001">
    <property type="entry name" value="Diguanylate cyclase domain protein"/>
    <property type="match status" value="1"/>
</dbReference>
<dbReference type="InterPro" id="IPR043128">
    <property type="entry name" value="Rev_trsase/Diguanyl_cyclase"/>
</dbReference>
<dbReference type="GO" id="GO:0052621">
    <property type="term" value="F:diguanylate cyclase activity"/>
    <property type="evidence" value="ECO:0007669"/>
    <property type="project" value="TreeGrafter"/>
</dbReference>
<dbReference type="SUPFAM" id="SSF55073">
    <property type="entry name" value="Nucleotide cyclase"/>
    <property type="match status" value="1"/>
</dbReference>
<gene>
    <name evidence="3" type="ORF">J2S42_006970</name>
</gene>
<dbReference type="PANTHER" id="PTHR45138:SF9">
    <property type="entry name" value="DIGUANYLATE CYCLASE DGCM-RELATED"/>
    <property type="match status" value="1"/>
</dbReference>
<dbReference type="Gene3D" id="3.30.70.270">
    <property type="match status" value="1"/>
</dbReference>
<dbReference type="Proteomes" id="UP001240236">
    <property type="component" value="Unassembled WGS sequence"/>
</dbReference>
<dbReference type="EMBL" id="JAUSUZ010000001">
    <property type="protein sequence ID" value="MDQ0370301.1"/>
    <property type="molecule type" value="Genomic_DNA"/>
</dbReference>
<evidence type="ECO:0000259" key="2">
    <source>
        <dbReference type="PROSITE" id="PS50887"/>
    </source>
</evidence>
<dbReference type="GO" id="GO:1902201">
    <property type="term" value="P:negative regulation of bacterial-type flagellum-dependent cell motility"/>
    <property type="evidence" value="ECO:0007669"/>
    <property type="project" value="TreeGrafter"/>
</dbReference>
<dbReference type="InterPro" id="IPR000160">
    <property type="entry name" value="GGDEF_dom"/>
</dbReference>
<keyword evidence="4" id="KW-1185">Reference proteome</keyword>
<dbReference type="PANTHER" id="PTHR45138">
    <property type="entry name" value="REGULATORY COMPONENTS OF SENSORY TRANSDUCTION SYSTEM"/>
    <property type="match status" value="1"/>
</dbReference>